<accession>A0ABZ0EUE5</accession>
<evidence type="ECO:0000313" key="2">
    <source>
        <dbReference type="Proteomes" id="UP001302652"/>
    </source>
</evidence>
<reference evidence="1 2" key="1">
    <citation type="submission" date="2023-10" db="EMBL/GenBank/DDBJ databases">
        <title>Surface-active antibiotics is a multifunctional adaptation for post-fire microbes.</title>
        <authorList>
            <person name="Liu M.D."/>
            <person name="Du Y."/>
            <person name="Koupaei S.K."/>
            <person name="Kim N.R."/>
            <person name="Zhang W."/>
            <person name="Traxler M.F."/>
        </authorList>
    </citation>
    <scope>NUCLEOTIDE SEQUENCE [LARGE SCALE GENOMIC DNA]</scope>
    <source>
        <strain evidence="1 2">F3</strain>
    </source>
</reference>
<dbReference type="Proteomes" id="UP001302652">
    <property type="component" value="Chromosome 1"/>
</dbReference>
<gene>
    <name evidence="1" type="ORF">RW095_26080</name>
</gene>
<organism evidence="1 2">
    <name type="scientific">Paraburkholderia kirstenboschensis</name>
    <dbReference type="NCBI Taxonomy" id="1245436"/>
    <lineage>
        <taxon>Bacteria</taxon>
        <taxon>Pseudomonadati</taxon>
        <taxon>Pseudomonadota</taxon>
        <taxon>Betaproteobacteria</taxon>
        <taxon>Burkholderiales</taxon>
        <taxon>Burkholderiaceae</taxon>
        <taxon>Paraburkholderia</taxon>
    </lineage>
</organism>
<dbReference type="EMBL" id="CP136513">
    <property type="protein sequence ID" value="WOD19688.1"/>
    <property type="molecule type" value="Genomic_DNA"/>
</dbReference>
<keyword evidence="2" id="KW-1185">Reference proteome</keyword>
<sequence length="100" mass="11051">MDNLEEALEGIDRLTSANTKKVSVLGARAVVLSKFLEAALPHLRRSQRAGIARSFRQGIEEAMSLTDDVRLPAEYHLALLELTNTILATLGHESSRHRSD</sequence>
<name>A0ABZ0EUE5_9BURK</name>
<protein>
    <submittedName>
        <fullName evidence="1">Uncharacterized protein</fullName>
    </submittedName>
</protein>
<evidence type="ECO:0000313" key="1">
    <source>
        <dbReference type="EMBL" id="WOD19688.1"/>
    </source>
</evidence>
<proteinExistence type="predicted"/>
<dbReference type="RefSeq" id="WP_317021722.1">
    <property type="nucleotide sequence ID" value="NZ_CP136513.1"/>
</dbReference>